<dbReference type="EMBL" id="SMLW01000387">
    <property type="protein sequence ID" value="MTI24246.1"/>
    <property type="molecule type" value="Genomic_DNA"/>
</dbReference>
<keyword evidence="4" id="KW-0804">Transcription</keyword>
<evidence type="ECO:0000313" key="6">
    <source>
        <dbReference type="EMBL" id="MTI24246.1"/>
    </source>
</evidence>
<evidence type="ECO:0000256" key="4">
    <source>
        <dbReference type="ARBA" id="ARBA00023163"/>
    </source>
</evidence>
<dbReference type="InterPro" id="IPR009057">
    <property type="entry name" value="Homeodomain-like_sf"/>
</dbReference>
<dbReference type="Gene3D" id="1.10.10.60">
    <property type="entry name" value="Homeodomain-like"/>
    <property type="match status" value="2"/>
</dbReference>
<dbReference type="SMART" id="SM00342">
    <property type="entry name" value="HTH_ARAC"/>
    <property type="match status" value="1"/>
</dbReference>
<dbReference type="InterPro" id="IPR037923">
    <property type="entry name" value="HTH-like"/>
</dbReference>
<dbReference type="SUPFAM" id="SSF46689">
    <property type="entry name" value="Homeodomain-like"/>
    <property type="match status" value="2"/>
</dbReference>
<accession>A0ABW9RJV6</accession>
<dbReference type="Proteomes" id="UP000798808">
    <property type="component" value="Unassembled WGS sequence"/>
</dbReference>
<evidence type="ECO:0000259" key="5">
    <source>
        <dbReference type="PROSITE" id="PS01124"/>
    </source>
</evidence>
<dbReference type="RefSeq" id="WP_155170045.1">
    <property type="nucleotide sequence ID" value="NZ_BAAAFL010000051.1"/>
</dbReference>
<reference evidence="6 7" key="1">
    <citation type="submission" date="2019-02" db="EMBL/GenBank/DDBJ databases">
        <authorList>
            <person name="Goldberg S.R."/>
            <person name="Haltli B.A."/>
            <person name="Correa H."/>
            <person name="Russell K.G."/>
        </authorList>
    </citation>
    <scope>NUCLEOTIDE SEQUENCE [LARGE SCALE GENOMIC DNA]</scope>
    <source>
        <strain evidence="6 7">JCM 16186</strain>
    </source>
</reference>
<dbReference type="Pfam" id="PF12833">
    <property type="entry name" value="HTH_18"/>
    <property type="match status" value="1"/>
</dbReference>
<sequence length="314" mass="36109">MLLKAFPDIHWLRNKARTNFEDRRDVNGRIIPGKGWPNVVLNTASSGTERTDIVAPFSMFLNLQGSGMVVADGQEVSIHQDTFCLVNKGQNYDLIIPEAGQTTTFNVHFGQQLFDDTVYALGKAHEELLDNPETNACDYHVFTRSRWLEADIACHIALLQDFYHREGNQSPLEEELLLHNLLTVLLKKAERDRSGFNRIASTKPATKRELMARMVQAVDYIHAHYQRRISLEELSQICCLSKFHFLRIFKTVFHCTPQEYIMAVRMNKAEKLLKGTKLQVSEIAGMIGFSEANSFSRFFHKHHKVSPLKYRKQN</sequence>
<name>A0ABW9RJV6_9BACT</name>
<dbReference type="PANTHER" id="PTHR46796">
    <property type="entry name" value="HTH-TYPE TRANSCRIPTIONAL ACTIVATOR RHAS-RELATED"/>
    <property type="match status" value="1"/>
</dbReference>
<comment type="caution">
    <text evidence="6">The sequence shown here is derived from an EMBL/GenBank/DDBJ whole genome shotgun (WGS) entry which is preliminary data.</text>
</comment>
<gene>
    <name evidence="6" type="ORF">E1163_04740</name>
</gene>
<dbReference type="InterPro" id="IPR018060">
    <property type="entry name" value="HTH_AraC"/>
</dbReference>
<dbReference type="PROSITE" id="PS01124">
    <property type="entry name" value="HTH_ARAC_FAMILY_2"/>
    <property type="match status" value="1"/>
</dbReference>
<evidence type="ECO:0000313" key="7">
    <source>
        <dbReference type="Proteomes" id="UP000798808"/>
    </source>
</evidence>
<keyword evidence="2" id="KW-0805">Transcription regulation</keyword>
<evidence type="ECO:0000256" key="2">
    <source>
        <dbReference type="ARBA" id="ARBA00023015"/>
    </source>
</evidence>
<keyword evidence="7" id="KW-1185">Reference proteome</keyword>
<keyword evidence="3" id="KW-0238">DNA-binding</keyword>
<protein>
    <submittedName>
        <fullName evidence="6">AraC family transcriptional regulator</fullName>
    </submittedName>
</protein>
<evidence type="ECO:0000256" key="3">
    <source>
        <dbReference type="ARBA" id="ARBA00023125"/>
    </source>
</evidence>
<dbReference type="SUPFAM" id="SSF51215">
    <property type="entry name" value="Regulatory protein AraC"/>
    <property type="match status" value="1"/>
</dbReference>
<keyword evidence="1" id="KW-0963">Cytoplasm</keyword>
<evidence type="ECO:0000256" key="1">
    <source>
        <dbReference type="ARBA" id="ARBA00022490"/>
    </source>
</evidence>
<feature type="domain" description="HTH araC/xylS-type" evidence="5">
    <location>
        <begin position="215"/>
        <end position="313"/>
    </location>
</feature>
<dbReference type="InterPro" id="IPR050204">
    <property type="entry name" value="AraC_XylS_family_regulators"/>
</dbReference>
<organism evidence="6 7">
    <name type="scientific">Fulvivirga kasyanovii</name>
    <dbReference type="NCBI Taxonomy" id="396812"/>
    <lineage>
        <taxon>Bacteria</taxon>
        <taxon>Pseudomonadati</taxon>
        <taxon>Bacteroidota</taxon>
        <taxon>Cytophagia</taxon>
        <taxon>Cytophagales</taxon>
        <taxon>Fulvivirgaceae</taxon>
        <taxon>Fulvivirga</taxon>
    </lineage>
</organism>
<dbReference type="PANTHER" id="PTHR46796:SF13">
    <property type="entry name" value="HTH-TYPE TRANSCRIPTIONAL ACTIVATOR RHAS"/>
    <property type="match status" value="1"/>
</dbReference>
<proteinExistence type="predicted"/>